<feature type="transmembrane region" description="Helical" evidence="11">
    <location>
        <begin position="35"/>
        <end position="55"/>
    </location>
</feature>
<evidence type="ECO:0000256" key="3">
    <source>
        <dbReference type="ARBA" id="ARBA00006870"/>
    </source>
</evidence>
<dbReference type="InterPro" id="IPR021050">
    <property type="entry name" value="Cyt_c_oxidase_su4_actinobac"/>
</dbReference>
<evidence type="ECO:0000256" key="4">
    <source>
        <dbReference type="ARBA" id="ARBA00022475"/>
    </source>
</evidence>
<comment type="caution">
    <text evidence="12">The sequence shown here is derived from an EMBL/GenBank/DDBJ whole genome shotgun (WGS) entry which is preliminary data.</text>
</comment>
<comment type="subunit">
    <text evidence="10">Associates with subunits I, II and III to form cytochrome c oxidase.</text>
</comment>
<dbReference type="Proteomes" id="UP000318331">
    <property type="component" value="Unassembled WGS sequence"/>
</dbReference>
<comment type="similarity">
    <text evidence="3 10">Belongs to the cytochrome c oxidase bacterial subunit CtaF family.</text>
</comment>
<comment type="catalytic activity">
    <reaction evidence="9 10">
        <text>4 Fe(II)-[cytochrome c] + O2 + 8 H(+)(in) = 4 Fe(III)-[cytochrome c] + 2 H2O + 4 H(+)(out)</text>
        <dbReference type="Rhea" id="RHEA:11436"/>
        <dbReference type="Rhea" id="RHEA-COMP:10350"/>
        <dbReference type="Rhea" id="RHEA-COMP:14399"/>
        <dbReference type="ChEBI" id="CHEBI:15377"/>
        <dbReference type="ChEBI" id="CHEBI:15378"/>
        <dbReference type="ChEBI" id="CHEBI:15379"/>
        <dbReference type="ChEBI" id="CHEBI:29033"/>
        <dbReference type="ChEBI" id="CHEBI:29034"/>
        <dbReference type="EC" id="7.1.1.9"/>
    </reaction>
</comment>
<keyword evidence="8 10" id="KW-0472">Membrane</keyword>
<accession>A0A543HSV2</accession>
<evidence type="ECO:0000256" key="1">
    <source>
        <dbReference type="ARBA" id="ARBA00002536"/>
    </source>
</evidence>
<evidence type="ECO:0000256" key="11">
    <source>
        <dbReference type="SAM" id="Phobius"/>
    </source>
</evidence>
<evidence type="ECO:0000256" key="5">
    <source>
        <dbReference type="ARBA" id="ARBA00022692"/>
    </source>
</evidence>
<comment type="function">
    <text evidence="1 10">Part of cytochrome c oxidase, its function is unknown.</text>
</comment>
<keyword evidence="13" id="KW-1185">Reference proteome</keyword>
<dbReference type="RefSeq" id="WP_141918528.1">
    <property type="nucleotide sequence ID" value="NZ_BAAAYS010000006.1"/>
</dbReference>
<dbReference type="EC" id="7.1.1.9" evidence="10"/>
<keyword evidence="5 11" id="KW-0812">Transmembrane</keyword>
<dbReference type="GO" id="GO:0005886">
    <property type="term" value="C:plasma membrane"/>
    <property type="evidence" value="ECO:0007669"/>
    <property type="project" value="UniProtKB-SubCell"/>
</dbReference>
<dbReference type="OrthoDB" id="5244617at2"/>
<evidence type="ECO:0000313" key="12">
    <source>
        <dbReference type="EMBL" id="TQM61415.1"/>
    </source>
</evidence>
<dbReference type="AlphaFoldDB" id="A0A543HSV2"/>
<evidence type="ECO:0000256" key="2">
    <source>
        <dbReference type="ARBA" id="ARBA00004651"/>
    </source>
</evidence>
<evidence type="ECO:0000256" key="9">
    <source>
        <dbReference type="ARBA" id="ARBA00047816"/>
    </source>
</evidence>
<proteinExistence type="inferred from homology"/>
<evidence type="ECO:0000313" key="13">
    <source>
        <dbReference type="Proteomes" id="UP000318331"/>
    </source>
</evidence>
<comment type="subcellular location">
    <subcellularLocation>
        <location evidence="2">Cell membrane</location>
        <topology evidence="2">Multi-pass membrane protein</topology>
    </subcellularLocation>
</comment>
<dbReference type="PROSITE" id="PS51257">
    <property type="entry name" value="PROKAR_LIPOPROTEIN"/>
    <property type="match status" value="1"/>
</dbReference>
<evidence type="ECO:0000256" key="10">
    <source>
        <dbReference type="PIRNR" id="PIRNR017385"/>
    </source>
</evidence>
<feature type="transmembrane region" description="Helical" evidence="11">
    <location>
        <begin position="96"/>
        <end position="129"/>
    </location>
</feature>
<evidence type="ECO:0000256" key="8">
    <source>
        <dbReference type="ARBA" id="ARBA00023136"/>
    </source>
</evidence>
<dbReference type="PIRSF" id="PIRSF017385">
    <property type="entry name" value="CtaF"/>
    <property type="match status" value="1"/>
</dbReference>
<dbReference type="GO" id="GO:0022900">
    <property type="term" value="P:electron transport chain"/>
    <property type="evidence" value="ECO:0007669"/>
    <property type="project" value="InterPro"/>
</dbReference>
<evidence type="ECO:0000256" key="7">
    <source>
        <dbReference type="ARBA" id="ARBA00022989"/>
    </source>
</evidence>
<dbReference type="Pfam" id="PF12270">
    <property type="entry name" value="Cyt_c_ox_IV"/>
    <property type="match status" value="1"/>
</dbReference>
<keyword evidence="7 11" id="KW-1133">Transmembrane helix</keyword>
<keyword evidence="4 10" id="KW-1003">Cell membrane</keyword>
<name>A0A543HSV2_9MICO</name>
<gene>
    <name evidence="12" type="ORF">FB466_2369</name>
</gene>
<feature type="transmembrane region" description="Helical" evidence="11">
    <location>
        <begin position="7"/>
        <end position="29"/>
    </location>
</feature>
<protein>
    <recommendedName>
        <fullName evidence="10">Cytochrome c oxidase polypeptide 4</fullName>
        <ecNumber evidence="10">7.1.1.9</ecNumber>
    </recommendedName>
    <alternativeName>
        <fullName evidence="10">Cytochrome aa3 subunit 4</fullName>
    </alternativeName>
    <alternativeName>
        <fullName evidence="10">Cytochrome c oxidase polypeptide IV</fullName>
    </alternativeName>
</protein>
<organism evidence="12 13">
    <name type="scientific">Klugiella xanthotipulae</name>
    <dbReference type="NCBI Taxonomy" id="244735"/>
    <lineage>
        <taxon>Bacteria</taxon>
        <taxon>Bacillati</taxon>
        <taxon>Actinomycetota</taxon>
        <taxon>Actinomycetes</taxon>
        <taxon>Micrococcales</taxon>
        <taxon>Microbacteriaceae</taxon>
        <taxon>Klugiella</taxon>
    </lineage>
</organism>
<sequence length="138" mass="15255">MKSNVVIFYLLTAFFLIMGCIYIGWTIAATGQLEWAGALTIVLSGALTGFVGFYFDRVNRAQGGIMPADRVDADIDDGDPEIGQFSPWSWWPMFMAACLGVVIVGACVGFWIAFFGLPLLLIAIVGWVYEYYRGNFAR</sequence>
<reference evidence="12 13" key="1">
    <citation type="submission" date="2019-06" db="EMBL/GenBank/DDBJ databases">
        <title>Sequencing the genomes of 1000 actinobacteria strains.</title>
        <authorList>
            <person name="Klenk H.-P."/>
        </authorList>
    </citation>
    <scope>NUCLEOTIDE SEQUENCE [LARGE SCALE GENOMIC DNA]</scope>
    <source>
        <strain evidence="12 13">DSM 18031</strain>
    </source>
</reference>
<keyword evidence="6 10" id="KW-1278">Translocase</keyword>
<dbReference type="EMBL" id="VFPN01000003">
    <property type="protein sequence ID" value="TQM61415.1"/>
    <property type="molecule type" value="Genomic_DNA"/>
</dbReference>
<evidence type="ECO:0000256" key="6">
    <source>
        <dbReference type="ARBA" id="ARBA00022967"/>
    </source>
</evidence>
<dbReference type="GO" id="GO:0004129">
    <property type="term" value="F:cytochrome-c oxidase activity"/>
    <property type="evidence" value="ECO:0007669"/>
    <property type="project" value="UniProtKB-EC"/>
</dbReference>